<keyword evidence="3" id="KW-0479">Metal-binding</keyword>
<evidence type="ECO:0000259" key="5">
    <source>
        <dbReference type="Pfam" id="PF01814"/>
    </source>
</evidence>
<dbReference type="PANTHER" id="PTHR36438">
    <property type="entry name" value="IRON-SULFUR CLUSTER REPAIR PROTEIN YTFE"/>
    <property type="match status" value="1"/>
</dbReference>
<dbReference type="PANTHER" id="PTHR36438:SF1">
    <property type="entry name" value="IRON-SULFUR CLUSTER REPAIR PROTEIN YTFE"/>
    <property type="match status" value="1"/>
</dbReference>
<comment type="caution">
    <text evidence="6">The sequence shown here is derived from an EMBL/GenBank/DDBJ whole genome shotgun (WGS) entry which is preliminary data.</text>
</comment>
<protein>
    <submittedName>
        <fullName evidence="6">Iron-sulfur cluster repair protein YtfE</fullName>
    </submittedName>
</protein>
<dbReference type="RefSeq" id="WP_266044420.1">
    <property type="nucleotide sequence ID" value="NZ_JAPHQB010000003.1"/>
</dbReference>
<organism evidence="6 7">
    <name type="scientific">Microbulbifer thermotolerans</name>
    <dbReference type="NCBI Taxonomy" id="252514"/>
    <lineage>
        <taxon>Bacteria</taxon>
        <taxon>Pseudomonadati</taxon>
        <taxon>Pseudomonadota</taxon>
        <taxon>Gammaproteobacteria</taxon>
        <taxon>Cellvibrionales</taxon>
        <taxon>Microbulbiferaceae</taxon>
        <taxon>Microbulbifer</taxon>
    </lineage>
</organism>
<keyword evidence="4" id="KW-0408">Iron</keyword>
<evidence type="ECO:0000313" key="6">
    <source>
        <dbReference type="EMBL" id="MCX2800762.1"/>
    </source>
</evidence>
<dbReference type="GO" id="GO:0046872">
    <property type="term" value="F:metal ion binding"/>
    <property type="evidence" value="ECO:0007669"/>
    <property type="project" value="UniProtKB-KW"/>
</dbReference>
<sequence>MNTLDQRLDRLAHRIPGATEVFFDHRLDFCNSGEQTLREAAARKALDPAAIAAELEALARETETESWDQAPDSALVEHILTRYHQRHRKQLPALINLAAQVESTHRDHPDCPAGLAEHLRQMLAELETHMQKEERILFPMILRGMTEMARAPASVMRHEHLDHGLALERLDRLTHYFSPPAEACEHWRALYREAATLARDLAEHIHLENNLLFKRIEERGGL</sequence>
<evidence type="ECO:0000256" key="1">
    <source>
        <dbReference type="ARBA" id="ARBA00004496"/>
    </source>
</evidence>
<dbReference type="GO" id="GO:0005737">
    <property type="term" value="C:cytoplasm"/>
    <property type="evidence" value="ECO:0007669"/>
    <property type="project" value="UniProtKB-SubCell"/>
</dbReference>
<dbReference type="Gene3D" id="1.20.120.520">
    <property type="entry name" value="nmb1532 protein domain like"/>
    <property type="match status" value="1"/>
</dbReference>
<evidence type="ECO:0000313" key="7">
    <source>
        <dbReference type="Proteomes" id="UP001209730"/>
    </source>
</evidence>
<evidence type="ECO:0000256" key="2">
    <source>
        <dbReference type="ARBA" id="ARBA00022490"/>
    </source>
</evidence>
<dbReference type="Pfam" id="PF04405">
    <property type="entry name" value="ScdA_N"/>
    <property type="match status" value="1"/>
</dbReference>
<evidence type="ECO:0000256" key="4">
    <source>
        <dbReference type="ARBA" id="ARBA00023004"/>
    </source>
</evidence>
<comment type="subcellular location">
    <subcellularLocation>
        <location evidence="1">Cytoplasm</location>
    </subcellularLocation>
</comment>
<accession>A0AB35HVV4</accession>
<feature type="domain" description="Hemerythrin-like" evidence="5">
    <location>
        <begin position="78"/>
        <end position="215"/>
    </location>
</feature>
<dbReference type="Proteomes" id="UP001209730">
    <property type="component" value="Unassembled WGS sequence"/>
</dbReference>
<dbReference type="EMBL" id="JAPHQB010000003">
    <property type="protein sequence ID" value="MCX2800762.1"/>
    <property type="molecule type" value="Genomic_DNA"/>
</dbReference>
<keyword evidence="2" id="KW-0963">Cytoplasm</keyword>
<reference evidence="6" key="1">
    <citation type="submission" date="2022-11" db="EMBL/GenBank/DDBJ databases">
        <title>Chitin-degrading and fungicidal potential of chitinolytic bacterial strains from marine environment of the Pacific Ocean regions.</title>
        <authorList>
            <person name="Pentekhina I."/>
            <person name="Nedashkovskaya O."/>
            <person name="Seitkalieva A."/>
            <person name="Podvolotskaya A."/>
            <person name="Tekutyeva L."/>
            <person name="Balabanova L."/>
        </authorList>
    </citation>
    <scope>NUCLEOTIDE SEQUENCE</scope>
    <source>
        <strain evidence="6">KMM 6838</strain>
    </source>
</reference>
<evidence type="ECO:0000256" key="3">
    <source>
        <dbReference type="ARBA" id="ARBA00022723"/>
    </source>
</evidence>
<dbReference type="InterPro" id="IPR012312">
    <property type="entry name" value="Hemerythrin-like"/>
</dbReference>
<dbReference type="AlphaFoldDB" id="A0AB35HVV4"/>
<dbReference type="InterPro" id="IPR019903">
    <property type="entry name" value="RIC_family"/>
</dbReference>
<dbReference type="NCBIfam" id="TIGR03652">
    <property type="entry name" value="FeS_repair_RIC"/>
    <property type="match status" value="1"/>
</dbReference>
<gene>
    <name evidence="6" type="primary">ytfE</name>
    <name evidence="6" type="ORF">OQJ68_03080</name>
</gene>
<proteinExistence type="predicted"/>
<dbReference type="Pfam" id="PF01814">
    <property type="entry name" value="Hemerythrin"/>
    <property type="match status" value="1"/>
</dbReference>
<dbReference type="NCBIfam" id="NF008221">
    <property type="entry name" value="PRK10992.1"/>
    <property type="match status" value="1"/>
</dbReference>
<name>A0AB35HVV4_MICTH</name>